<keyword evidence="2" id="KW-1185">Reference proteome</keyword>
<dbReference type="PANTHER" id="PTHR33835">
    <property type="entry name" value="YALI0C07656P"/>
    <property type="match status" value="1"/>
</dbReference>
<dbReference type="SUPFAM" id="SSF56281">
    <property type="entry name" value="Metallo-hydrolase/oxidoreductase"/>
    <property type="match status" value="1"/>
</dbReference>
<dbReference type="PANTHER" id="PTHR33835:SF1">
    <property type="entry name" value="METALLO-BETA-LACTAMASE DOMAIN-CONTAINING PROTEIN"/>
    <property type="match status" value="1"/>
</dbReference>
<dbReference type="OrthoDB" id="421671at2759"/>
<comment type="caution">
    <text evidence="1">The sequence shown here is derived from an EMBL/GenBank/DDBJ whole genome shotgun (WGS) entry which is preliminary data.</text>
</comment>
<evidence type="ECO:0000313" key="1">
    <source>
        <dbReference type="EMBL" id="KAF2086478.1"/>
    </source>
</evidence>
<proteinExistence type="predicted"/>
<dbReference type="InterPro" id="IPR025638">
    <property type="entry name" value="DUF4336"/>
</dbReference>
<protein>
    <recommendedName>
        <fullName evidence="3">DUF4336 domain-containing protein</fullName>
    </recommendedName>
</protein>
<organism evidence="1 2">
    <name type="scientific">Saccharata proteae CBS 121410</name>
    <dbReference type="NCBI Taxonomy" id="1314787"/>
    <lineage>
        <taxon>Eukaryota</taxon>
        <taxon>Fungi</taxon>
        <taxon>Dikarya</taxon>
        <taxon>Ascomycota</taxon>
        <taxon>Pezizomycotina</taxon>
        <taxon>Dothideomycetes</taxon>
        <taxon>Dothideomycetes incertae sedis</taxon>
        <taxon>Botryosphaeriales</taxon>
        <taxon>Saccharataceae</taxon>
        <taxon>Saccharata</taxon>
    </lineage>
</organism>
<evidence type="ECO:0000313" key="2">
    <source>
        <dbReference type="Proteomes" id="UP000799776"/>
    </source>
</evidence>
<dbReference type="InterPro" id="IPR036866">
    <property type="entry name" value="RibonucZ/Hydroxyglut_hydro"/>
</dbReference>
<gene>
    <name evidence="1" type="ORF">K490DRAFT_44048</name>
</gene>
<dbReference type="Proteomes" id="UP000799776">
    <property type="component" value="Unassembled WGS sequence"/>
</dbReference>
<dbReference type="Gene3D" id="3.60.15.10">
    <property type="entry name" value="Ribonuclease Z/Hydroxyacylglutathione hydrolase-like"/>
    <property type="match status" value="1"/>
</dbReference>
<sequence length="272" mass="30829">MTSKLIPQNPSEVMVIRQIVPNVITTCSVPFHRFGHIKIGGRGTIVRLQNGSLAVFSPVALTPEVKEHVQSMGEVRYIAALDAEHHIFLGPWHEAYPQAKVLGPESLPEKRAKQKNENVPFHTVFTGKDKHQQSVDAEFDKEFEYEFVHAHANKELVFNHKPTRTLIEADLLFNMPATEQFSKTNENPTSGFLTKLFSNFTTMSGSAMGHKRFLWWGVSSGDRKAFNESIARINKWDFDRMIPCHGDVIETGAKTEFQKVMQWHIDAALKST</sequence>
<reference evidence="1" key="1">
    <citation type="journal article" date="2020" name="Stud. Mycol.">
        <title>101 Dothideomycetes genomes: a test case for predicting lifestyles and emergence of pathogens.</title>
        <authorList>
            <person name="Haridas S."/>
            <person name="Albert R."/>
            <person name="Binder M."/>
            <person name="Bloem J."/>
            <person name="Labutti K."/>
            <person name="Salamov A."/>
            <person name="Andreopoulos B."/>
            <person name="Baker S."/>
            <person name="Barry K."/>
            <person name="Bills G."/>
            <person name="Bluhm B."/>
            <person name="Cannon C."/>
            <person name="Castanera R."/>
            <person name="Culley D."/>
            <person name="Daum C."/>
            <person name="Ezra D."/>
            <person name="Gonzalez J."/>
            <person name="Henrissat B."/>
            <person name="Kuo A."/>
            <person name="Liang C."/>
            <person name="Lipzen A."/>
            <person name="Lutzoni F."/>
            <person name="Magnuson J."/>
            <person name="Mondo S."/>
            <person name="Nolan M."/>
            <person name="Ohm R."/>
            <person name="Pangilinan J."/>
            <person name="Park H.-J."/>
            <person name="Ramirez L."/>
            <person name="Alfaro M."/>
            <person name="Sun H."/>
            <person name="Tritt A."/>
            <person name="Yoshinaga Y."/>
            <person name="Zwiers L.-H."/>
            <person name="Turgeon B."/>
            <person name="Goodwin S."/>
            <person name="Spatafora J."/>
            <person name="Crous P."/>
            <person name="Grigoriev I."/>
        </authorList>
    </citation>
    <scope>NUCLEOTIDE SEQUENCE</scope>
    <source>
        <strain evidence="1">CBS 121410</strain>
    </source>
</reference>
<accession>A0A9P4HTJ3</accession>
<dbReference type="EMBL" id="ML978724">
    <property type="protein sequence ID" value="KAF2086478.1"/>
    <property type="molecule type" value="Genomic_DNA"/>
</dbReference>
<dbReference type="Pfam" id="PF14234">
    <property type="entry name" value="DUF4336"/>
    <property type="match status" value="1"/>
</dbReference>
<evidence type="ECO:0008006" key="3">
    <source>
        <dbReference type="Google" id="ProtNLM"/>
    </source>
</evidence>
<dbReference type="AlphaFoldDB" id="A0A9P4HTJ3"/>
<name>A0A9P4HTJ3_9PEZI</name>